<dbReference type="Pfam" id="PF02770">
    <property type="entry name" value="Acyl-CoA_dh_M"/>
    <property type="match status" value="1"/>
</dbReference>
<dbReference type="InParanoid" id="A0A024GPU1"/>
<reference evidence="11 12" key="1">
    <citation type="submission" date="2012-05" db="EMBL/GenBank/DDBJ databases">
        <title>Recombination and specialization in a pathogen metapopulation.</title>
        <authorList>
            <person name="Gardiner A."/>
            <person name="Kemen E."/>
            <person name="Schultz-Larsen T."/>
            <person name="MacLean D."/>
            <person name="Van Oosterhout C."/>
            <person name="Jones J.D.G."/>
        </authorList>
    </citation>
    <scope>NUCLEOTIDE SEQUENCE [LARGE SCALE GENOMIC DNA]</scope>
    <source>
        <strain evidence="11 12">Ac Nc2</strain>
    </source>
</reference>
<evidence type="ECO:0000256" key="5">
    <source>
        <dbReference type="ARBA" id="ARBA00023002"/>
    </source>
</evidence>
<dbReference type="GO" id="GO:0008470">
    <property type="term" value="F:3-methylbutanoyl-CoA dehydrogenase activity"/>
    <property type="evidence" value="ECO:0007669"/>
    <property type="project" value="TreeGrafter"/>
</dbReference>
<evidence type="ECO:0000259" key="8">
    <source>
        <dbReference type="Pfam" id="PF00441"/>
    </source>
</evidence>
<feature type="domain" description="Acyl-CoA dehydrogenase/oxidase C-terminal" evidence="8">
    <location>
        <begin position="245"/>
        <end position="388"/>
    </location>
</feature>
<dbReference type="STRING" id="65357.A0A024GPU1"/>
<dbReference type="EMBL" id="CAIX01000234">
    <property type="protein sequence ID" value="CCI48561.1"/>
    <property type="molecule type" value="Genomic_DNA"/>
</dbReference>
<dbReference type="InterPro" id="IPR006091">
    <property type="entry name" value="Acyl-CoA_Oxase/DH_mid-dom"/>
</dbReference>
<evidence type="ECO:0000256" key="7">
    <source>
        <dbReference type="RuleBase" id="RU362125"/>
    </source>
</evidence>
<comment type="cofactor">
    <cofactor evidence="1 7">
        <name>FAD</name>
        <dbReference type="ChEBI" id="CHEBI:57692"/>
    </cofactor>
</comment>
<comment type="catalytic activity">
    <reaction evidence="6">
        <text>(2S)-2-methylbutanoyl-CoA + oxidized [electron-transfer flavoprotein] + H(+) = (2E)-2-methylbut-2-enoyl-CoA + reduced [electron-transfer flavoprotein]</text>
        <dbReference type="Rhea" id="RHEA:48256"/>
        <dbReference type="Rhea" id="RHEA-COMP:10685"/>
        <dbReference type="Rhea" id="RHEA-COMP:10686"/>
        <dbReference type="ChEBI" id="CHEBI:15378"/>
        <dbReference type="ChEBI" id="CHEBI:57337"/>
        <dbReference type="ChEBI" id="CHEBI:57692"/>
        <dbReference type="ChEBI" id="CHEBI:58307"/>
        <dbReference type="ChEBI" id="CHEBI:88166"/>
    </reaction>
    <physiologicalReaction direction="left-to-right" evidence="6">
        <dbReference type="Rhea" id="RHEA:48257"/>
    </physiologicalReaction>
</comment>
<dbReference type="InterPro" id="IPR046373">
    <property type="entry name" value="Acyl-CoA_Oxase/DH_mid-dom_sf"/>
</dbReference>
<keyword evidence="4 7" id="KW-0274">FAD</keyword>
<evidence type="ECO:0000256" key="1">
    <source>
        <dbReference type="ARBA" id="ARBA00001974"/>
    </source>
</evidence>
<evidence type="ECO:0000259" key="10">
    <source>
        <dbReference type="Pfam" id="PF02771"/>
    </source>
</evidence>
<dbReference type="InterPro" id="IPR009075">
    <property type="entry name" value="AcylCo_DH/oxidase_C"/>
</dbReference>
<dbReference type="GO" id="GO:0050660">
    <property type="term" value="F:flavin adenine dinucleotide binding"/>
    <property type="evidence" value="ECO:0007669"/>
    <property type="project" value="InterPro"/>
</dbReference>
<proteinExistence type="inferred from homology"/>
<keyword evidence="12" id="KW-1185">Reference proteome</keyword>
<organism evidence="11 12">
    <name type="scientific">Albugo candida</name>
    <dbReference type="NCBI Taxonomy" id="65357"/>
    <lineage>
        <taxon>Eukaryota</taxon>
        <taxon>Sar</taxon>
        <taxon>Stramenopiles</taxon>
        <taxon>Oomycota</taxon>
        <taxon>Peronosporomycetes</taxon>
        <taxon>Albuginales</taxon>
        <taxon>Albuginaceae</taxon>
        <taxon>Albugo</taxon>
    </lineage>
</organism>
<evidence type="ECO:0000256" key="2">
    <source>
        <dbReference type="ARBA" id="ARBA00009347"/>
    </source>
</evidence>
<dbReference type="SUPFAM" id="SSF47203">
    <property type="entry name" value="Acyl-CoA dehydrogenase C-terminal domain-like"/>
    <property type="match status" value="1"/>
</dbReference>
<dbReference type="Proteomes" id="UP000053237">
    <property type="component" value="Unassembled WGS sequence"/>
</dbReference>
<evidence type="ECO:0008006" key="13">
    <source>
        <dbReference type="Google" id="ProtNLM"/>
    </source>
</evidence>
<dbReference type="FunFam" id="2.40.110.10:FF:000027">
    <property type="entry name" value="Isovaleryl-CoA dehydrogenase"/>
    <property type="match status" value="1"/>
</dbReference>
<dbReference type="InterPro" id="IPR006089">
    <property type="entry name" value="Acyl-CoA_DH_CS"/>
</dbReference>
<dbReference type="Gene3D" id="1.10.540.10">
    <property type="entry name" value="Acyl-CoA dehydrogenase/oxidase, N-terminal domain"/>
    <property type="match status" value="1"/>
</dbReference>
<evidence type="ECO:0000256" key="4">
    <source>
        <dbReference type="ARBA" id="ARBA00022827"/>
    </source>
</evidence>
<dbReference type="GO" id="GO:0006552">
    <property type="term" value="P:L-leucine catabolic process"/>
    <property type="evidence" value="ECO:0007669"/>
    <property type="project" value="TreeGrafter"/>
</dbReference>
<dbReference type="PROSITE" id="PS00073">
    <property type="entry name" value="ACYL_COA_DH_2"/>
    <property type="match status" value="1"/>
</dbReference>
<evidence type="ECO:0000313" key="11">
    <source>
        <dbReference type="EMBL" id="CCI48561.1"/>
    </source>
</evidence>
<evidence type="ECO:0000259" key="9">
    <source>
        <dbReference type="Pfam" id="PF02770"/>
    </source>
</evidence>
<dbReference type="OrthoDB" id="9988775at2759"/>
<evidence type="ECO:0000256" key="3">
    <source>
        <dbReference type="ARBA" id="ARBA00022630"/>
    </source>
</evidence>
<comment type="similarity">
    <text evidence="2 7">Belongs to the acyl-CoA dehydrogenase family.</text>
</comment>
<accession>A0A024GPU1</accession>
<dbReference type="SUPFAM" id="SSF56645">
    <property type="entry name" value="Acyl-CoA dehydrogenase NM domain-like"/>
    <property type="match status" value="1"/>
</dbReference>
<dbReference type="InterPro" id="IPR009100">
    <property type="entry name" value="AcylCoA_DH/oxidase_NM_dom_sf"/>
</dbReference>
<dbReference type="InterPro" id="IPR013786">
    <property type="entry name" value="AcylCoA_DH/ox_N"/>
</dbReference>
<dbReference type="Pfam" id="PF02771">
    <property type="entry name" value="Acyl-CoA_dh_N"/>
    <property type="match status" value="1"/>
</dbReference>
<dbReference type="Pfam" id="PF00441">
    <property type="entry name" value="Acyl-CoA_dh_1"/>
    <property type="match status" value="1"/>
</dbReference>
<protein>
    <recommendedName>
        <fullName evidence="13">Isovaleryl-CoA dehydrogenase</fullName>
    </recommendedName>
</protein>
<name>A0A024GPU1_9STRA</name>
<dbReference type="InterPro" id="IPR036250">
    <property type="entry name" value="AcylCo_DH-like_C"/>
</dbReference>
<keyword evidence="5 7" id="KW-0560">Oxidoreductase</keyword>
<keyword evidence="3 7" id="KW-0285">Flavoprotein</keyword>
<feature type="domain" description="Acyl-CoA dehydrogenase/oxidase N-terminal" evidence="10">
    <location>
        <begin position="2"/>
        <end position="119"/>
    </location>
</feature>
<gene>
    <name evidence="11" type="ORF">BN9_097110</name>
</gene>
<dbReference type="AlphaFoldDB" id="A0A024GPU1"/>
<dbReference type="FunFam" id="1.20.140.10:FF:000001">
    <property type="entry name" value="Acyl-CoA dehydrogenase"/>
    <property type="match status" value="1"/>
</dbReference>
<dbReference type="Gene3D" id="1.20.140.10">
    <property type="entry name" value="Butyryl-CoA Dehydrogenase, subunit A, domain 3"/>
    <property type="match status" value="1"/>
</dbReference>
<dbReference type="PANTHER" id="PTHR43884">
    <property type="entry name" value="ACYL-COA DEHYDROGENASE"/>
    <property type="match status" value="1"/>
</dbReference>
<dbReference type="PANTHER" id="PTHR43884:SF12">
    <property type="entry name" value="ISOVALERYL-COA DEHYDROGENASE, MITOCHONDRIAL-RELATED"/>
    <property type="match status" value="1"/>
</dbReference>
<feature type="domain" description="Acyl-CoA oxidase/dehydrogenase middle" evidence="9">
    <location>
        <begin position="124"/>
        <end position="227"/>
    </location>
</feature>
<evidence type="ECO:0000313" key="12">
    <source>
        <dbReference type="Proteomes" id="UP000053237"/>
    </source>
</evidence>
<dbReference type="InterPro" id="IPR037069">
    <property type="entry name" value="AcylCoA_DH/ox_N_sf"/>
</dbReference>
<sequence length="394" mass="43723">MLENFVREKVEPQALSYNRDEKFNSNLFRELGALGLLGITTPEKRVIHNPIVELIDMNRYGGSNMDATAAVIAHEELASSDPAFCLSYLAHSMLFVNNLAQNGNEQQCVKYLPQACTGEKICGMGMSEPSVGTDVLGMSTHAKLSNCGDYYLLNGSKMWITNGALNDTELGDYFLVYARTGESNTNRKNISCFIVEKGFEGFSLGQRIKNKCGMRASNTAELVFQDCKVPIENLIGKEDDAVVCMMRNLKIERVTLAAMSLGIARRSLQIMNDYAKERQAFGQSLNSFGQIQKSISESYAEFMAGRSYVYQVARNLALDSAEDSLDCDGVKLYCGHMAKRIADRAIQTLGGNGYIGDYVVERLWRDAKLLEIGGGTNESHQKNMMRQLAKMKCI</sequence>
<comment type="caution">
    <text evidence="11">The sequence shown here is derived from an EMBL/GenBank/DDBJ whole genome shotgun (WGS) entry which is preliminary data.</text>
</comment>
<dbReference type="Gene3D" id="2.40.110.10">
    <property type="entry name" value="Butyryl-CoA Dehydrogenase, subunit A, domain 2"/>
    <property type="match status" value="1"/>
</dbReference>
<evidence type="ECO:0000256" key="6">
    <source>
        <dbReference type="ARBA" id="ARBA00049552"/>
    </source>
</evidence>